<dbReference type="VEuPathDB" id="FungiDB:RhiirFUN_008641"/>
<evidence type="ECO:0000313" key="1">
    <source>
        <dbReference type="EMBL" id="PKC01137.1"/>
    </source>
</evidence>
<dbReference type="EMBL" id="LLXJ01001040">
    <property type="protein sequence ID" value="PKC04253.1"/>
    <property type="molecule type" value="Genomic_DNA"/>
</dbReference>
<reference evidence="3 4" key="3">
    <citation type="submission" date="2017-10" db="EMBL/GenBank/DDBJ databases">
        <title>Extensive intraspecific genome diversity in a model arbuscular mycorrhizal fungus.</title>
        <authorList>
            <person name="Chen E.C.H."/>
            <person name="Morin E."/>
            <person name="Baudet D."/>
            <person name="Noel J."/>
            <person name="Ndikumana S."/>
            <person name="Charron P."/>
            <person name="St-Onge C."/>
            <person name="Giorgi J."/>
            <person name="Grigoriev I.V."/>
            <person name="Roux C."/>
            <person name="Martin F.M."/>
            <person name="Corradi N."/>
        </authorList>
    </citation>
    <scope>NUCLEOTIDE SEQUENCE [LARGE SCALE GENOMIC DNA]</scope>
    <source>
        <strain evidence="3 4">A1</strain>
    </source>
</reference>
<name>A0A2I1E5H2_9GLOM</name>
<protein>
    <submittedName>
        <fullName evidence="2">Uncharacterized protein</fullName>
    </submittedName>
</protein>
<accession>A0A2I1E5H2</accession>
<dbReference type="EMBL" id="LLXH01000018">
    <property type="protein sequence ID" value="PKC75719.1"/>
    <property type="molecule type" value="Genomic_DNA"/>
</dbReference>
<dbReference type="EMBL" id="LLXJ01001689">
    <property type="protein sequence ID" value="PKC01137.1"/>
    <property type="molecule type" value="Genomic_DNA"/>
</dbReference>
<dbReference type="Proteomes" id="UP000232722">
    <property type="component" value="Unassembled WGS sequence"/>
</dbReference>
<dbReference type="OrthoDB" id="2305768at2759"/>
<dbReference type="AlphaFoldDB" id="A0A2I1E5H2"/>
<reference evidence="2 5" key="1">
    <citation type="submission" date="2016-04" db="EMBL/GenBank/DDBJ databases">
        <title>Genome analyses suggest a sexual origin of heterokaryosis in a supposedly ancient asexual fungus.</title>
        <authorList>
            <person name="Ropars J."/>
            <person name="Sedzielewska K."/>
            <person name="Noel J."/>
            <person name="Charron P."/>
            <person name="Farinelli L."/>
            <person name="Marton T."/>
            <person name="Kruger M."/>
            <person name="Pelin A."/>
            <person name="Brachmann A."/>
            <person name="Corradi N."/>
        </authorList>
    </citation>
    <scope>NUCLEOTIDE SEQUENCE [LARGE SCALE GENOMIC DNA]</scope>
    <source>
        <strain evidence="2 5">A5</strain>
    </source>
</reference>
<comment type="caution">
    <text evidence="2">The sequence shown here is derived from an EMBL/GenBank/DDBJ whole genome shotgun (WGS) entry which is preliminary data.</text>
</comment>
<evidence type="ECO:0000313" key="5">
    <source>
        <dbReference type="Proteomes" id="UP000232722"/>
    </source>
</evidence>
<dbReference type="Proteomes" id="UP000232688">
    <property type="component" value="Unassembled WGS sequence"/>
</dbReference>
<reference evidence="2 5" key="2">
    <citation type="submission" date="2017-09" db="EMBL/GenBank/DDBJ databases">
        <title>Extensive intraspecific genome diversity in a model arbuscular mycorrhizal fungus.</title>
        <authorList>
            <person name="Chen E.C."/>
            <person name="Morin E."/>
            <person name="Beaudet D."/>
            <person name="Noel J."/>
            <person name="Ndikumana S."/>
            <person name="Charron P."/>
            <person name="St-Onge C."/>
            <person name="Giorgi J."/>
            <person name="Grigoriev I.V."/>
            <person name="Roux C."/>
            <person name="Martin F.M."/>
            <person name="Corradi N."/>
        </authorList>
    </citation>
    <scope>NUCLEOTIDE SEQUENCE [LARGE SCALE GENOMIC DNA]</scope>
    <source>
        <strain evidence="2 5">A5</strain>
    </source>
</reference>
<organism evidence="2 5">
    <name type="scientific">Rhizophagus irregularis</name>
    <dbReference type="NCBI Taxonomy" id="588596"/>
    <lineage>
        <taxon>Eukaryota</taxon>
        <taxon>Fungi</taxon>
        <taxon>Fungi incertae sedis</taxon>
        <taxon>Mucoromycota</taxon>
        <taxon>Glomeromycotina</taxon>
        <taxon>Glomeromycetes</taxon>
        <taxon>Glomerales</taxon>
        <taxon>Glomeraceae</taxon>
        <taxon>Rhizophagus</taxon>
    </lineage>
</organism>
<sequence length="101" mass="11328">MILINCAVKENQTVLDTSTNVNCISEKSIDGMKMVYKKDDSNSKVNGSYFTLGKVNLYITFNDGKKHKSIPSEFIVVGPDWPDNFSDLTLGISWLQENGEF</sequence>
<reference evidence="3 4" key="4">
    <citation type="submission" date="2017-10" db="EMBL/GenBank/DDBJ databases">
        <title>Genome analyses suggest a sexual origin of heterokaryosis in a supposedly ancient asexual fungus.</title>
        <authorList>
            <person name="Corradi N."/>
            <person name="Sedzielewska K."/>
            <person name="Noel J."/>
            <person name="Charron P."/>
            <person name="Farinelli L."/>
            <person name="Marton T."/>
            <person name="Kruger M."/>
            <person name="Pelin A."/>
            <person name="Brachmann A."/>
            <person name="Corradi N."/>
        </authorList>
    </citation>
    <scope>NUCLEOTIDE SEQUENCE [LARGE SCALE GENOMIC DNA]</scope>
    <source>
        <strain evidence="3 4">A1</strain>
    </source>
</reference>
<evidence type="ECO:0000313" key="4">
    <source>
        <dbReference type="Proteomes" id="UP000232688"/>
    </source>
</evidence>
<evidence type="ECO:0000313" key="2">
    <source>
        <dbReference type="EMBL" id="PKC04253.1"/>
    </source>
</evidence>
<evidence type="ECO:0000313" key="3">
    <source>
        <dbReference type="EMBL" id="PKC75719.1"/>
    </source>
</evidence>
<gene>
    <name evidence="3" type="ORF">RhiirA1_448510</name>
    <name evidence="2" type="ORF">RhiirA5_422508</name>
    <name evidence="1" type="ORF">RhiirA5_427175</name>
</gene>
<proteinExistence type="predicted"/>
<dbReference type="VEuPathDB" id="FungiDB:RhiirA1_448510"/>